<evidence type="ECO:0000313" key="1">
    <source>
        <dbReference type="EMBL" id="SFE94640.1"/>
    </source>
</evidence>
<dbReference type="AlphaFoldDB" id="A0A1I2EQZ6"/>
<dbReference type="EMBL" id="FONV01000004">
    <property type="protein sequence ID" value="SFE94640.1"/>
    <property type="molecule type" value="Genomic_DNA"/>
</dbReference>
<dbReference type="RefSeq" id="WP_143133733.1">
    <property type="nucleotide sequence ID" value="NZ_BOMT01000096.1"/>
</dbReference>
<gene>
    <name evidence="1" type="ORF">SAMN05421541_104623</name>
</gene>
<proteinExistence type="predicted"/>
<protein>
    <submittedName>
        <fullName evidence="1">Uncharacterized protein</fullName>
    </submittedName>
</protein>
<evidence type="ECO:0000313" key="2">
    <source>
        <dbReference type="Proteomes" id="UP000199645"/>
    </source>
</evidence>
<dbReference type="Proteomes" id="UP000199645">
    <property type="component" value="Unassembled WGS sequence"/>
</dbReference>
<name>A0A1I2EQZ6_9ACTN</name>
<reference evidence="1 2" key="1">
    <citation type="submission" date="2016-10" db="EMBL/GenBank/DDBJ databases">
        <authorList>
            <person name="de Groot N.N."/>
        </authorList>
    </citation>
    <scope>NUCLEOTIDE SEQUENCE [LARGE SCALE GENOMIC DNA]</scope>
    <source>
        <strain evidence="1 2">DSM 43019</strain>
    </source>
</reference>
<accession>A0A1I2EQZ6</accession>
<organism evidence="1 2">
    <name type="scientific">Actinoplanes philippinensis</name>
    <dbReference type="NCBI Taxonomy" id="35752"/>
    <lineage>
        <taxon>Bacteria</taxon>
        <taxon>Bacillati</taxon>
        <taxon>Actinomycetota</taxon>
        <taxon>Actinomycetes</taxon>
        <taxon>Micromonosporales</taxon>
        <taxon>Micromonosporaceae</taxon>
        <taxon>Actinoplanes</taxon>
    </lineage>
</organism>
<keyword evidence="2" id="KW-1185">Reference proteome</keyword>
<sequence>MGTFGSWLSGQTAADDPVGRFAQHTMHRHGDECGTCRAKEDGEELTWGVAEVVRDMDGHFAHDEFYEMLDESVSAWALARRGA</sequence>